<evidence type="ECO:0000259" key="18">
    <source>
        <dbReference type="PROSITE" id="PS51447"/>
    </source>
</evidence>
<dbReference type="InterPro" id="IPR002547">
    <property type="entry name" value="tRNA-bd_dom"/>
</dbReference>
<feature type="domain" description="B5" evidence="19">
    <location>
        <begin position="419"/>
        <end position="499"/>
    </location>
</feature>
<dbReference type="InterPro" id="IPR033714">
    <property type="entry name" value="tRNA_bind_bactPheRS"/>
</dbReference>
<dbReference type="SUPFAM" id="SSF50249">
    <property type="entry name" value="Nucleic acid-binding proteins"/>
    <property type="match status" value="1"/>
</dbReference>
<reference evidence="20" key="2">
    <citation type="submission" date="2020-09" db="EMBL/GenBank/DDBJ databases">
        <authorList>
            <person name="Sun Q."/>
            <person name="Zhou Y."/>
        </authorList>
    </citation>
    <scope>NUCLEOTIDE SEQUENCE</scope>
    <source>
        <strain evidence="20">CGMCC 4.7679</strain>
    </source>
</reference>
<dbReference type="InterPro" id="IPR045864">
    <property type="entry name" value="aa-tRNA-synth_II/BPL/LPL"/>
</dbReference>
<dbReference type="SMART" id="SM00873">
    <property type="entry name" value="B3_4"/>
    <property type="match status" value="1"/>
</dbReference>
<dbReference type="Pfam" id="PF03147">
    <property type="entry name" value="FDX-ACB"/>
    <property type="match status" value="1"/>
</dbReference>
<dbReference type="Gene3D" id="3.30.70.380">
    <property type="entry name" value="Ferrodoxin-fold anticodon-binding domain"/>
    <property type="match status" value="1"/>
</dbReference>
<evidence type="ECO:0000256" key="14">
    <source>
        <dbReference type="ARBA" id="ARBA00049255"/>
    </source>
</evidence>
<dbReference type="PROSITE" id="PS51483">
    <property type="entry name" value="B5"/>
    <property type="match status" value="1"/>
</dbReference>
<comment type="catalytic activity">
    <reaction evidence="14 15">
        <text>tRNA(Phe) + L-phenylalanine + ATP = L-phenylalanyl-tRNA(Phe) + AMP + diphosphate + H(+)</text>
        <dbReference type="Rhea" id="RHEA:19413"/>
        <dbReference type="Rhea" id="RHEA-COMP:9668"/>
        <dbReference type="Rhea" id="RHEA-COMP:9699"/>
        <dbReference type="ChEBI" id="CHEBI:15378"/>
        <dbReference type="ChEBI" id="CHEBI:30616"/>
        <dbReference type="ChEBI" id="CHEBI:33019"/>
        <dbReference type="ChEBI" id="CHEBI:58095"/>
        <dbReference type="ChEBI" id="CHEBI:78442"/>
        <dbReference type="ChEBI" id="CHEBI:78531"/>
        <dbReference type="ChEBI" id="CHEBI:456215"/>
        <dbReference type="EC" id="6.1.1.20"/>
    </reaction>
</comment>
<dbReference type="SUPFAM" id="SSF56037">
    <property type="entry name" value="PheT/TilS domain"/>
    <property type="match status" value="1"/>
</dbReference>
<keyword evidence="5 16" id="KW-0820">tRNA-binding</keyword>
<dbReference type="InterPro" id="IPR004532">
    <property type="entry name" value="Phe-tRNA-ligase_IIc_bsu_bact"/>
</dbReference>
<dbReference type="InterPro" id="IPR009061">
    <property type="entry name" value="DNA-bd_dom_put_sf"/>
</dbReference>
<evidence type="ECO:0000256" key="5">
    <source>
        <dbReference type="ARBA" id="ARBA00022555"/>
    </source>
</evidence>
<dbReference type="AlphaFoldDB" id="A0A8H9J017"/>
<evidence type="ECO:0000256" key="15">
    <source>
        <dbReference type="HAMAP-Rule" id="MF_00283"/>
    </source>
</evidence>
<feature type="binding site" evidence="15">
    <location>
        <position position="486"/>
    </location>
    <ligand>
        <name>Mg(2+)</name>
        <dbReference type="ChEBI" id="CHEBI:18420"/>
        <note>shared with alpha subunit</note>
    </ligand>
</feature>
<evidence type="ECO:0000256" key="1">
    <source>
        <dbReference type="ARBA" id="ARBA00004496"/>
    </source>
</evidence>
<keyword evidence="8 15" id="KW-0547">Nucleotide-binding</keyword>
<dbReference type="PROSITE" id="PS51447">
    <property type="entry name" value="FDX_ACB"/>
    <property type="match status" value="1"/>
</dbReference>
<protein>
    <recommendedName>
        <fullName evidence="15">Phenylalanine--tRNA ligase beta subunit</fullName>
        <ecNumber evidence="15">6.1.1.20</ecNumber>
    </recommendedName>
    <alternativeName>
        <fullName evidence="15">Phenylalanyl-tRNA synthetase beta subunit</fullName>
        <shortName evidence="15">PheRS</shortName>
    </alternativeName>
</protein>
<keyword evidence="11 16" id="KW-0694">RNA-binding</keyword>
<dbReference type="Pfam" id="PF01588">
    <property type="entry name" value="tRNA_bind"/>
    <property type="match status" value="1"/>
</dbReference>
<dbReference type="Gene3D" id="2.40.50.140">
    <property type="entry name" value="Nucleic acid-binding proteins"/>
    <property type="match status" value="1"/>
</dbReference>
<dbReference type="PROSITE" id="PS50886">
    <property type="entry name" value="TRBD"/>
    <property type="match status" value="1"/>
</dbReference>
<dbReference type="RefSeq" id="WP_145938989.1">
    <property type="nucleotide sequence ID" value="NZ_BNAV01000018.1"/>
</dbReference>
<dbReference type="NCBIfam" id="TIGR00472">
    <property type="entry name" value="pheT_bact"/>
    <property type="match status" value="1"/>
</dbReference>
<dbReference type="Pfam" id="PF03484">
    <property type="entry name" value="B5"/>
    <property type="match status" value="1"/>
</dbReference>
<dbReference type="SUPFAM" id="SSF54991">
    <property type="entry name" value="Anticodon-binding domain of PheRS"/>
    <property type="match status" value="1"/>
</dbReference>
<dbReference type="InterPro" id="IPR036690">
    <property type="entry name" value="Fdx_antiC-bd_sf"/>
</dbReference>
<dbReference type="InterPro" id="IPR041616">
    <property type="entry name" value="PheRS_beta_core"/>
</dbReference>
<dbReference type="InterPro" id="IPR020825">
    <property type="entry name" value="Phe-tRNA_synthase-like_B3/B4"/>
</dbReference>
<evidence type="ECO:0000256" key="13">
    <source>
        <dbReference type="ARBA" id="ARBA00023146"/>
    </source>
</evidence>
<dbReference type="GO" id="GO:0005524">
    <property type="term" value="F:ATP binding"/>
    <property type="evidence" value="ECO:0007669"/>
    <property type="project" value="UniProtKB-UniRule"/>
</dbReference>
<evidence type="ECO:0000256" key="9">
    <source>
        <dbReference type="ARBA" id="ARBA00022840"/>
    </source>
</evidence>
<evidence type="ECO:0000259" key="17">
    <source>
        <dbReference type="PROSITE" id="PS50886"/>
    </source>
</evidence>
<evidence type="ECO:0000256" key="12">
    <source>
        <dbReference type="ARBA" id="ARBA00022917"/>
    </source>
</evidence>
<accession>A0A8H9J017</accession>
<feature type="binding site" evidence="15">
    <location>
        <position position="483"/>
    </location>
    <ligand>
        <name>Mg(2+)</name>
        <dbReference type="ChEBI" id="CHEBI:18420"/>
        <note>shared with alpha subunit</note>
    </ligand>
</feature>
<dbReference type="HAMAP" id="MF_00283">
    <property type="entry name" value="Phe_tRNA_synth_beta1"/>
    <property type="match status" value="1"/>
</dbReference>
<dbReference type="GO" id="GO:0000287">
    <property type="term" value="F:magnesium ion binding"/>
    <property type="evidence" value="ECO:0007669"/>
    <property type="project" value="UniProtKB-UniRule"/>
</dbReference>
<dbReference type="FunFam" id="3.30.70.380:FF:000001">
    <property type="entry name" value="Phenylalanine--tRNA ligase beta subunit"/>
    <property type="match status" value="1"/>
</dbReference>
<keyword evidence="13 15" id="KW-0030">Aminoacyl-tRNA synthetase</keyword>
<evidence type="ECO:0000256" key="3">
    <source>
        <dbReference type="ARBA" id="ARBA00011209"/>
    </source>
</evidence>
<organism evidence="20 21">
    <name type="scientific">Amycolatopsis bartoniae</name>
    <dbReference type="NCBI Taxonomy" id="941986"/>
    <lineage>
        <taxon>Bacteria</taxon>
        <taxon>Bacillati</taxon>
        <taxon>Actinomycetota</taxon>
        <taxon>Actinomycetes</taxon>
        <taxon>Pseudonocardiales</taxon>
        <taxon>Pseudonocardiaceae</taxon>
        <taxon>Amycolatopsis</taxon>
    </lineage>
</organism>
<comment type="caution">
    <text evidence="20">The sequence shown here is derived from an EMBL/GenBank/DDBJ whole genome shotgun (WGS) entry which is preliminary data.</text>
</comment>
<name>A0A8H9J017_9PSEU</name>
<dbReference type="InterPro" id="IPR045060">
    <property type="entry name" value="Phe-tRNA-ligase_IIc_bsu"/>
</dbReference>
<reference evidence="20" key="1">
    <citation type="journal article" date="2014" name="Int. J. Syst. Evol. Microbiol.">
        <title>Complete genome sequence of Corynebacterium casei LMG S-19264T (=DSM 44701T), isolated from a smear-ripened cheese.</title>
        <authorList>
            <consortium name="US DOE Joint Genome Institute (JGI-PGF)"/>
            <person name="Walter F."/>
            <person name="Albersmeier A."/>
            <person name="Kalinowski J."/>
            <person name="Ruckert C."/>
        </authorList>
    </citation>
    <scope>NUCLEOTIDE SEQUENCE</scope>
    <source>
        <strain evidence="20">CGMCC 4.7679</strain>
    </source>
</reference>
<dbReference type="Gene3D" id="3.50.40.10">
    <property type="entry name" value="Phenylalanyl-trna Synthetase, Chain B, domain 3"/>
    <property type="match status" value="1"/>
</dbReference>
<keyword evidence="9 15" id="KW-0067">ATP-binding</keyword>
<keyword evidence="6 15" id="KW-0436">Ligase</keyword>
<dbReference type="Pfam" id="PF03483">
    <property type="entry name" value="B3_4"/>
    <property type="match status" value="1"/>
</dbReference>
<dbReference type="GO" id="GO:0000049">
    <property type="term" value="F:tRNA binding"/>
    <property type="evidence" value="ECO:0007669"/>
    <property type="project" value="UniProtKB-UniRule"/>
</dbReference>
<comment type="cofactor">
    <cofactor evidence="15">
        <name>Mg(2+)</name>
        <dbReference type="ChEBI" id="CHEBI:18420"/>
    </cofactor>
    <text evidence="15">Binds 2 magnesium ions per tetramer.</text>
</comment>
<dbReference type="SUPFAM" id="SSF55681">
    <property type="entry name" value="Class II aaRS and biotin synthetases"/>
    <property type="match status" value="1"/>
</dbReference>
<dbReference type="Gene3D" id="3.30.56.10">
    <property type="match status" value="2"/>
</dbReference>
<feature type="binding site" evidence="15">
    <location>
        <position position="487"/>
    </location>
    <ligand>
        <name>Mg(2+)</name>
        <dbReference type="ChEBI" id="CHEBI:18420"/>
        <note>shared with alpha subunit</note>
    </ligand>
</feature>
<evidence type="ECO:0000256" key="6">
    <source>
        <dbReference type="ARBA" id="ARBA00022598"/>
    </source>
</evidence>
<dbReference type="InterPro" id="IPR005147">
    <property type="entry name" value="tRNA_synthase_B5-dom"/>
</dbReference>
<evidence type="ECO:0000313" key="20">
    <source>
        <dbReference type="EMBL" id="GHF85062.1"/>
    </source>
</evidence>
<evidence type="ECO:0000256" key="10">
    <source>
        <dbReference type="ARBA" id="ARBA00022842"/>
    </source>
</evidence>
<evidence type="ECO:0000256" key="2">
    <source>
        <dbReference type="ARBA" id="ARBA00008653"/>
    </source>
</evidence>
<gene>
    <name evidence="15 20" type="primary">pheT</name>
    <name evidence="20" type="ORF">GCM10017566_68820</name>
</gene>
<comment type="similarity">
    <text evidence="2 15">Belongs to the phenylalanyl-tRNA synthetase beta subunit family. Type 1 subfamily.</text>
</comment>
<comment type="subunit">
    <text evidence="3 15">Tetramer of two alpha and two beta subunits.</text>
</comment>
<proteinExistence type="inferred from homology"/>
<dbReference type="CDD" id="cd02796">
    <property type="entry name" value="tRNA_bind_bactPheRS"/>
    <property type="match status" value="1"/>
</dbReference>
<evidence type="ECO:0000259" key="19">
    <source>
        <dbReference type="PROSITE" id="PS51483"/>
    </source>
</evidence>
<dbReference type="FunFam" id="3.30.930.10:FF:000130">
    <property type="entry name" value="Phenylalanine--tRNA ligase beta subunit"/>
    <property type="match status" value="1"/>
</dbReference>
<keyword evidence="21" id="KW-1185">Reference proteome</keyword>
<evidence type="ECO:0000256" key="11">
    <source>
        <dbReference type="ARBA" id="ARBA00022884"/>
    </source>
</evidence>
<dbReference type="Pfam" id="PF17759">
    <property type="entry name" value="tRNA_synthFbeta"/>
    <property type="match status" value="1"/>
</dbReference>
<dbReference type="Proteomes" id="UP000658656">
    <property type="component" value="Unassembled WGS sequence"/>
</dbReference>
<dbReference type="InterPro" id="IPR005121">
    <property type="entry name" value="Fdx_antiC-bd"/>
</dbReference>
<dbReference type="EMBL" id="BNAV01000018">
    <property type="protein sequence ID" value="GHF85062.1"/>
    <property type="molecule type" value="Genomic_DNA"/>
</dbReference>
<evidence type="ECO:0000256" key="16">
    <source>
        <dbReference type="PROSITE-ProRule" id="PRU00209"/>
    </source>
</evidence>
<dbReference type="EC" id="6.1.1.20" evidence="15"/>
<dbReference type="GO" id="GO:0009328">
    <property type="term" value="C:phenylalanine-tRNA ligase complex"/>
    <property type="evidence" value="ECO:0007669"/>
    <property type="project" value="TreeGrafter"/>
</dbReference>
<feature type="binding site" evidence="15">
    <location>
        <position position="477"/>
    </location>
    <ligand>
        <name>Mg(2+)</name>
        <dbReference type="ChEBI" id="CHEBI:18420"/>
        <note>shared with alpha subunit</note>
    </ligand>
</feature>
<feature type="domain" description="TRNA-binding" evidence="17">
    <location>
        <begin position="40"/>
        <end position="168"/>
    </location>
</feature>
<dbReference type="SUPFAM" id="SSF46955">
    <property type="entry name" value="Putative DNA-binding domain"/>
    <property type="match status" value="1"/>
</dbReference>
<evidence type="ECO:0000313" key="21">
    <source>
        <dbReference type="Proteomes" id="UP000658656"/>
    </source>
</evidence>
<dbReference type="InterPro" id="IPR012340">
    <property type="entry name" value="NA-bd_OB-fold"/>
</dbReference>
<evidence type="ECO:0000256" key="7">
    <source>
        <dbReference type="ARBA" id="ARBA00022723"/>
    </source>
</evidence>
<comment type="subcellular location">
    <subcellularLocation>
        <location evidence="1 15">Cytoplasm</location>
    </subcellularLocation>
</comment>
<keyword evidence="10 15" id="KW-0460">Magnesium</keyword>
<keyword evidence="12 15" id="KW-0648">Protein biosynthesis</keyword>
<keyword evidence="7 15" id="KW-0479">Metal-binding</keyword>
<dbReference type="Gene3D" id="3.30.930.10">
    <property type="entry name" value="Bira Bifunctional Protein, Domain 2"/>
    <property type="match status" value="1"/>
</dbReference>
<evidence type="ECO:0000256" key="4">
    <source>
        <dbReference type="ARBA" id="ARBA00022490"/>
    </source>
</evidence>
<dbReference type="SMART" id="SM00874">
    <property type="entry name" value="B5"/>
    <property type="match status" value="1"/>
</dbReference>
<dbReference type="SMART" id="SM00896">
    <property type="entry name" value="FDX-ACB"/>
    <property type="match status" value="1"/>
</dbReference>
<evidence type="ECO:0000256" key="8">
    <source>
        <dbReference type="ARBA" id="ARBA00022741"/>
    </source>
</evidence>
<keyword evidence="4 15" id="KW-0963">Cytoplasm</keyword>
<feature type="domain" description="FDX-ACB" evidence="18">
    <location>
        <begin position="747"/>
        <end position="840"/>
    </location>
</feature>
<dbReference type="CDD" id="cd00769">
    <property type="entry name" value="PheRS_beta_core"/>
    <property type="match status" value="1"/>
</dbReference>
<dbReference type="PANTHER" id="PTHR10947:SF0">
    <property type="entry name" value="PHENYLALANINE--TRNA LIGASE BETA SUBUNIT"/>
    <property type="match status" value="1"/>
</dbReference>
<dbReference type="GO" id="GO:0004826">
    <property type="term" value="F:phenylalanine-tRNA ligase activity"/>
    <property type="evidence" value="ECO:0007669"/>
    <property type="project" value="UniProtKB-UniRule"/>
</dbReference>
<sequence>MRVPVSWLLEHLDAGEVGPQELADAFVRIGMEIEEVQPLNVISGPVVVGRVAEIEELTGFKKPIRYCRVETGEDDLPDDEGDEQNAGPHGLKTRGIVCGATNFAEGDLVVVALPGSELPGGFAIAQRKTYGRVSDGMICSARELGLGDDHTGILVLPPSTASPGDDARAVLGLEDTVLDVVPTPDRGYALSVRGLARELACALDVPFGDPAAIDLPEPEGEAWPVRIESEDGCKRFVLRRVTGLDATAPTPWWLRRRLLLAGIRSISLAVDVTNYVMLELGHPLHAFDSASVKGELVVRRARQGEKLTTLDDVERALDPDDVVIADDSGVISLAGTMGGASTEISPESTDVLLEAAHWDPASISRTARRHKLFSEAAKRFERYTDPQLCAAAVELAARLLRRYGEGSIQPGRTDVGHVEPMAPVTMPIDLPDRVAGVRYERGVTVRRLGQIGCKVQVSTSDEGVAQVTAVPPSWRGDLLQPADLVEEVLRLEGYDSIPSTLPPAPPGAGLTESQRRRRTVSRALAEAGYVEVLPFPFMSDETWDAFGLAGDDVRRHTVKVQNPLEADKDRMATSLLPGLLETLQRNVSRGFRDLALFHVGQVVLPSAAPVPMPELGVGDRPGDEELAQLEAAVPPQPLHVAVVLAGQRARSGWWGEGEQANWADAVEAARLVGAAAGVELRVRAADLAPWHPGRCAQLRVGDWPVGHAGELHPKVVEALGLPKRTVAMELDLDAIPLPESRPAPAVSPYPPVLLDIALVVDAKVPAADLAEAVTAGGGELLEDVTLFDAYTGDQVGEGKRSLAYKLRFRAPDRTLTVEEATKARDAAVAEAASRFGAVLRG</sequence>
<dbReference type="InterPro" id="IPR005146">
    <property type="entry name" value="B3/B4_tRNA-bd"/>
</dbReference>
<dbReference type="PANTHER" id="PTHR10947">
    <property type="entry name" value="PHENYLALANYL-TRNA SYNTHETASE BETA CHAIN AND LEUCINE-RICH REPEAT-CONTAINING PROTEIN 47"/>
    <property type="match status" value="1"/>
</dbReference>
<dbReference type="OrthoDB" id="9805455at2"/>
<dbReference type="GO" id="GO:0006432">
    <property type="term" value="P:phenylalanyl-tRNA aminoacylation"/>
    <property type="evidence" value="ECO:0007669"/>
    <property type="project" value="UniProtKB-UniRule"/>
</dbReference>